<gene>
    <name evidence="3" type="ORF">EB796_021669</name>
</gene>
<sequence length="100" mass="11189">MPVSEYERLPSSIISRYLSSGLTDREQQIRDVIHKNFPNAQTVTVEDISGGCGAMFDVHIESADFNGKKLVQQHMMVNKALKAEISDMHGIRISTKTIPE</sequence>
<dbReference type="PANTHER" id="PTHR46188:SF1">
    <property type="entry name" value="BOLA-LIKE PROTEIN 3"/>
    <property type="match status" value="1"/>
</dbReference>
<dbReference type="EMBL" id="VXIV02003199">
    <property type="protein sequence ID" value="KAF6020009.1"/>
    <property type="molecule type" value="Genomic_DNA"/>
</dbReference>
<name>A0A7J7J1G4_BUGNE</name>
<accession>A0A7J7J1G4</accession>
<dbReference type="InterPro" id="IPR036065">
    <property type="entry name" value="BolA-like_sf"/>
</dbReference>
<dbReference type="InterPro" id="IPR052275">
    <property type="entry name" value="Mt_Fe-S_assembly_factor"/>
</dbReference>
<evidence type="ECO:0000313" key="3">
    <source>
        <dbReference type="EMBL" id="KAF6020009.1"/>
    </source>
</evidence>
<dbReference type="OrthoDB" id="203381at2759"/>
<organism evidence="3 4">
    <name type="scientific">Bugula neritina</name>
    <name type="common">Brown bryozoan</name>
    <name type="synonym">Sertularia neritina</name>
    <dbReference type="NCBI Taxonomy" id="10212"/>
    <lineage>
        <taxon>Eukaryota</taxon>
        <taxon>Metazoa</taxon>
        <taxon>Spiralia</taxon>
        <taxon>Lophotrochozoa</taxon>
        <taxon>Bryozoa</taxon>
        <taxon>Gymnolaemata</taxon>
        <taxon>Cheilostomatida</taxon>
        <taxon>Flustrina</taxon>
        <taxon>Buguloidea</taxon>
        <taxon>Bugulidae</taxon>
        <taxon>Bugula</taxon>
    </lineage>
</organism>
<dbReference type="Pfam" id="PF01722">
    <property type="entry name" value="BolA"/>
    <property type="match status" value="1"/>
</dbReference>
<evidence type="ECO:0000256" key="1">
    <source>
        <dbReference type="ARBA" id="ARBA00005578"/>
    </source>
</evidence>
<dbReference type="Proteomes" id="UP000593567">
    <property type="component" value="Unassembled WGS sequence"/>
</dbReference>
<proteinExistence type="inferred from homology"/>
<dbReference type="SUPFAM" id="SSF82657">
    <property type="entry name" value="BolA-like"/>
    <property type="match status" value="1"/>
</dbReference>
<comment type="similarity">
    <text evidence="1 2">Belongs to the BolA/IbaG family.</text>
</comment>
<dbReference type="GO" id="GO:0005759">
    <property type="term" value="C:mitochondrial matrix"/>
    <property type="evidence" value="ECO:0007669"/>
    <property type="project" value="TreeGrafter"/>
</dbReference>
<reference evidence="3" key="1">
    <citation type="submission" date="2020-06" db="EMBL/GenBank/DDBJ databases">
        <title>Draft genome of Bugula neritina, a colonial animal packing powerful symbionts and potential medicines.</title>
        <authorList>
            <person name="Rayko M."/>
        </authorList>
    </citation>
    <scope>NUCLEOTIDE SEQUENCE [LARGE SCALE GENOMIC DNA]</scope>
    <source>
        <strain evidence="3">Kwan_BN1</strain>
    </source>
</reference>
<comment type="caution">
    <text evidence="3">The sequence shown here is derived from an EMBL/GenBank/DDBJ whole genome shotgun (WGS) entry which is preliminary data.</text>
</comment>
<evidence type="ECO:0000313" key="4">
    <source>
        <dbReference type="Proteomes" id="UP000593567"/>
    </source>
</evidence>
<dbReference type="Gene3D" id="3.30.300.90">
    <property type="entry name" value="BolA-like"/>
    <property type="match status" value="1"/>
</dbReference>
<dbReference type="PANTHER" id="PTHR46188">
    <property type="entry name" value="BOLA-LIKE PROTEIN 3"/>
    <property type="match status" value="1"/>
</dbReference>
<keyword evidence="4" id="KW-1185">Reference proteome</keyword>
<dbReference type="AlphaFoldDB" id="A0A7J7J1G4"/>
<protein>
    <submittedName>
        <fullName evidence="3">BOLA3</fullName>
    </submittedName>
</protein>
<evidence type="ECO:0000256" key="2">
    <source>
        <dbReference type="RuleBase" id="RU003860"/>
    </source>
</evidence>
<dbReference type="InterPro" id="IPR002634">
    <property type="entry name" value="BolA"/>
</dbReference>